<comment type="similarity">
    <text evidence="2">Belongs to the MoaD family.</text>
</comment>
<gene>
    <name evidence="4" type="ORF">ACFQ1U_11885</name>
</gene>
<keyword evidence="5" id="KW-1185">Reference proteome</keyword>
<protein>
    <recommendedName>
        <fullName evidence="3">Molybdopterin synthase sulfur carrier subunit</fullName>
    </recommendedName>
</protein>
<evidence type="ECO:0000313" key="4">
    <source>
        <dbReference type="EMBL" id="MFD0993907.1"/>
    </source>
</evidence>
<dbReference type="Gene3D" id="3.10.20.30">
    <property type="match status" value="1"/>
</dbReference>
<dbReference type="InterPro" id="IPR044672">
    <property type="entry name" value="MOCS2A"/>
</dbReference>
<reference evidence="5" key="1">
    <citation type="journal article" date="2019" name="Int. J. Syst. Evol. Microbiol.">
        <title>The Global Catalogue of Microorganisms (GCM) 10K type strain sequencing project: providing services to taxonomists for standard genome sequencing and annotation.</title>
        <authorList>
            <consortium name="The Broad Institute Genomics Platform"/>
            <consortium name="The Broad Institute Genome Sequencing Center for Infectious Disease"/>
            <person name="Wu L."/>
            <person name="Ma J."/>
        </authorList>
    </citation>
    <scope>NUCLEOTIDE SEQUENCE [LARGE SCALE GENOMIC DNA]</scope>
    <source>
        <strain evidence="5">CCUG 60527</strain>
    </source>
</reference>
<dbReference type="PANTHER" id="PTHR33359:SF1">
    <property type="entry name" value="MOLYBDOPTERIN SYNTHASE SULFUR CARRIER SUBUNIT"/>
    <property type="match status" value="1"/>
</dbReference>
<dbReference type="Pfam" id="PF02597">
    <property type="entry name" value="ThiS"/>
    <property type="match status" value="1"/>
</dbReference>
<organism evidence="4 5">
    <name type="scientific">Tenacibaculum geojense</name>
    <dbReference type="NCBI Taxonomy" id="915352"/>
    <lineage>
        <taxon>Bacteria</taxon>
        <taxon>Pseudomonadati</taxon>
        <taxon>Bacteroidota</taxon>
        <taxon>Flavobacteriia</taxon>
        <taxon>Flavobacteriales</taxon>
        <taxon>Flavobacteriaceae</taxon>
        <taxon>Tenacibaculum</taxon>
    </lineage>
</organism>
<dbReference type="RefSeq" id="WP_386108641.1">
    <property type="nucleotide sequence ID" value="NZ_JBHTJR010000051.1"/>
</dbReference>
<accession>A0ABW3JTR2</accession>
<dbReference type="InterPro" id="IPR012675">
    <property type="entry name" value="Beta-grasp_dom_sf"/>
</dbReference>
<dbReference type="InterPro" id="IPR016155">
    <property type="entry name" value="Mopterin_synth/thiamin_S_b"/>
</dbReference>
<dbReference type="EMBL" id="JBHTJR010000051">
    <property type="protein sequence ID" value="MFD0993907.1"/>
    <property type="molecule type" value="Genomic_DNA"/>
</dbReference>
<evidence type="ECO:0000256" key="2">
    <source>
        <dbReference type="ARBA" id="ARBA00024200"/>
    </source>
</evidence>
<evidence type="ECO:0000256" key="3">
    <source>
        <dbReference type="ARBA" id="ARBA00024247"/>
    </source>
</evidence>
<sequence>MEVQILLFGITTDLLNTKELLITLEENSNVAEFKKMLSEKYPQLKSLPSYAVAVNEAYADDSLLLKKNDIIAIIPPVSGG</sequence>
<comment type="caution">
    <text evidence="4">The sequence shown here is derived from an EMBL/GenBank/DDBJ whole genome shotgun (WGS) entry which is preliminary data.</text>
</comment>
<evidence type="ECO:0000256" key="1">
    <source>
        <dbReference type="ARBA" id="ARBA00022741"/>
    </source>
</evidence>
<dbReference type="InterPro" id="IPR003749">
    <property type="entry name" value="ThiS/MoaD-like"/>
</dbReference>
<dbReference type="CDD" id="cd00754">
    <property type="entry name" value="Ubl_MoaD"/>
    <property type="match status" value="1"/>
</dbReference>
<dbReference type="PANTHER" id="PTHR33359">
    <property type="entry name" value="MOLYBDOPTERIN SYNTHASE SULFUR CARRIER SUBUNIT"/>
    <property type="match status" value="1"/>
</dbReference>
<dbReference type="SUPFAM" id="SSF54285">
    <property type="entry name" value="MoaD/ThiS"/>
    <property type="match status" value="1"/>
</dbReference>
<name>A0ABW3JTR2_9FLAO</name>
<keyword evidence="1" id="KW-0547">Nucleotide-binding</keyword>
<dbReference type="Proteomes" id="UP001597062">
    <property type="component" value="Unassembled WGS sequence"/>
</dbReference>
<evidence type="ECO:0000313" key="5">
    <source>
        <dbReference type="Proteomes" id="UP001597062"/>
    </source>
</evidence>
<proteinExistence type="inferred from homology"/>